<keyword evidence="2" id="KW-0812">Transmembrane</keyword>
<proteinExistence type="predicted"/>
<gene>
    <name evidence="3" type="ORF">SEVIR_2G192966v2</name>
</gene>
<dbReference type="OMA" id="CMAKKSK"/>
<keyword evidence="2" id="KW-1133">Transmembrane helix</keyword>
<feature type="transmembrane region" description="Helical" evidence="2">
    <location>
        <begin position="97"/>
        <end position="117"/>
    </location>
</feature>
<protein>
    <submittedName>
        <fullName evidence="3">Uncharacterized protein</fullName>
    </submittedName>
</protein>
<evidence type="ECO:0000313" key="4">
    <source>
        <dbReference type="Proteomes" id="UP000298652"/>
    </source>
</evidence>
<evidence type="ECO:0000313" key="3">
    <source>
        <dbReference type="EMBL" id="TKW32829.1"/>
    </source>
</evidence>
<dbReference type="Proteomes" id="UP000298652">
    <property type="component" value="Chromosome 2"/>
</dbReference>
<dbReference type="EMBL" id="CM016553">
    <property type="protein sequence ID" value="TKW32829.1"/>
    <property type="molecule type" value="Genomic_DNA"/>
</dbReference>
<accession>A0A4U6VXS0</accession>
<evidence type="ECO:0000256" key="2">
    <source>
        <dbReference type="SAM" id="Phobius"/>
    </source>
</evidence>
<sequence length="126" mass="13293">MWRQAILKVKAILPGNFLAIELTAPLSPPLSGAAALSSHHPCMAKKSKSHSARRAAGSSSSAAGGDDRAPWLRLTAFAVLTVHSAFSAYLARDDARLVGLVAVGYLLMLVLLFYGGLPLPGLQKRD</sequence>
<evidence type="ECO:0000256" key="1">
    <source>
        <dbReference type="SAM" id="MobiDB-lite"/>
    </source>
</evidence>
<dbReference type="AlphaFoldDB" id="A0A4U6VXS0"/>
<organism evidence="3 4">
    <name type="scientific">Setaria viridis</name>
    <name type="common">Green bristlegrass</name>
    <name type="synonym">Setaria italica subsp. viridis</name>
    <dbReference type="NCBI Taxonomy" id="4556"/>
    <lineage>
        <taxon>Eukaryota</taxon>
        <taxon>Viridiplantae</taxon>
        <taxon>Streptophyta</taxon>
        <taxon>Embryophyta</taxon>
        <taxon>Tracheophyta</taxon>
        <taxon>Spermatophyta</taxon>
        <taxon>Magnoliopsida</taxon>
        <taxon>Liliopsida</taxon>
        <taxon>Poales</taxon>
        <taxon>Poaceae</taxon>
        <taxon>PACMAD clade</taxon>
        <taxon>Panicoideae</taxon>
        <taxon>Panicodae</taxon>
        <taxon>Paniceae</taxon>
        <taxon>Cenchrinae</taxon>
        <taxon>Setaria</taxon>
    </lineage>
</organism>
<dbReference type="Gramene" id="TKW32829">
    <property type="protein sequence ID" value="TKW32829"/>
    <property type="gene ID" value="SEVIR_2G192966v2"/>
</dbReference>
<feature type="region of interest" description="Disordered" evidence="1">
    <location>
        <begin position="41"/>
        <end position="67"/>
    </location>
</feature>
<feature type="compositionally biased region" description="Low complexity" evidence="1">
    <location>
        <begin position="54"/>
        <end position="64"/>
    </location>
</feature>
<feature type="compositionally biased region" description="Basic residues" evidence="1">
    <location>
        <begin position="42"/>
        <end position="53"/>
    </location>
</feature>
<name>A0A4U6VXS0_SETVI</name>
<keyword evidence="2" id="KW-0472">Membrane</keyword>
<reference evidence="3" key="1">
    <citation type="submission" date="2019-03" db="EMBL/GenBank/DDBJ databases">
        <title>WGS assembly of Setaria viridis.</title>
        <authorList>
            <person name="Huang P."/>
            <person name="Jenkins J."/>
            <person name="Grimwood J."/>
            <person name="Barry K."/>
            <person name="Healey A."/>
            <person name="Mamidi S."/>
            <person name="Sreedasyam A."/>
            <person name="Shu S."/>
            <person name="Feldman M."/>
            <person name="Wu J."/>
            <person name="Yu Y."/>
            <person name="Chen C."/>
            <person name="Johnson J."/>
            <person name="Rokhsar D."/>
            <person name="Baxter I."/>
            <person name="Schmutz J."/>
            <person name="Brutnell T."/>
            <person name="Kellogg E."/>
        </authorList>
    </citation>
    <scope>NUCLEOTIDE SEQUENCE [LARGE SCALE GENOMIC DNA]</scope>
</reference>
<keyword evidence="4" id="KW-1185">Reference proteome</keyword>